<evidence type="ECO:0000256" key="3">
    <source>
        <dbReference type="SAM" id="MobiDB-lite"/>
    </source>
</evidence>
<dbReference type="OrthoDB" id="48651at2759"/>
<dbReference type="Gene3D" id="3.30.70.330">
    <property type="match status" value="1"/>
</dbReference>
<evidence type="ECO:0000313" key="5">
    <source>
        <dbReference type="EMBL" id="CCG24576.1"/>
    </source>
</evidence>
<dbReference type="AlphaFoldDB" id="H8X9B1"/>
<dbReference type="RefSeq" id="XP_003870705.1">
    <property type="nucleotide sequence ID" value="XM_003870656.1"/>
</dbReference>
<evidence type="ECO:0000256" key="1">
    <source>
        <dbReference type="ARBA" id="ARBA00022884"/>
    </source>
</evidence>
<feature type="region of interest" description="Disordered" evidence="3">
    <location>
        <begin position="165"/>
        <end position="460"/>
    </location>
</feature>
<keyword evidence="5" id="KW-0648">Protein biosynthesis</keyword>
<feature type="compositionally biased region" description="Basic and acidic residues" evidence="3">
    <location>
        <begin position="235"/>
        <end position="251"/>
    </location>
</feature>
<feature type="compositionally biased region" description="Basic and acidic residues" evidence="3">
    <location>
        <begin position="445"/>
        <end position="460"/>
    </location>
</feature>
<evidence type="ECO:0000256" key="2">
    <source>
        <dbReference type="PROSITE-ProRule" id="PRU00176"/>
    </source>
</evidence>
<dbReference type="InterPro" id="IPR035979">
    <property type="entry name" value="RBD_domain_sf"/>
</dbReference>
<dbReference type="GO" id="GO:0005730">
    <property type="term" value="C:nucleolus"/>
    <property type="evidence" value="ECO:0007669"/>
    <property type="project" value="TreeGrafter"/>
</dbReference>
<dbReference type="InterPro" id="IPR012677">
    <property type="entry name" value="Nucleotide-bd_a/b_plait_sf"/>
</dbReference>
<proteinExistence type="predicted"/>
<dbReference type="SMART" id="SM00360">
    <property type="entry name" value="RRM"/>
    <property type="match status" value="1"/>
</dbReference>
<feature type="compositionally biased region" description="Polar residues" evidence="3">
    <location>
        <begin position="349"/>
        <end position="359"/>
    </location>
</feature>
<feature type="compositionally biased region" description="Basic and acidic residues" evidence="3">
    <location>
        <begin position="268"/>
        <end position="284"/>
    </location>
</feature>
<keyword evidence="5" id="KW-0396">Initiation factor</keyword>
<dbReference type="GeneID" id="14541692"/>
<feature type="domain" description="RRM" evidence="4">
    <location>
        <begin position="82"/>
        <end position="163"/>
    </location>
</feature>
<dbReference type="GO" id="GO:0003723">
    <property type="term" value="F:RNA binding"/>
    <property type="evidence" value="ECO:0007669"/>
    <property type="project" value="UniProtKB-UniRule"/>
</dbReference>
<keyword evidence="6" id="KW-1185">Reference proteome</keyword>
<dbReference type="KEGG" id="cot:CORT_0F03520"/>
<feature type="compositionally biased region" description="Basic and acidic residues" evidence="3">
    <location>
        <begin position="197"/>
        <end position="217"/>
    </location>
</feature>
<evidence type="ECO:0000259" key="4">
    <source>
        <dbReference type="PROSITE" id="PS50102"/>
    </source>
</evidence>
<keyword evidence="1 2" id="KW-0694">RNA-binding</keyword>
<feature type="compositionally biased region" description="Basic and acidic residues" evidence="3">
    <location>
        <begin position="381"/>
        <end position="391"/>
    </location>
</feature>
<dbReference type="Pfam" id="PF00076">
    <property type="entry name" value="RRM_1"/>
    <property type="match status" value="1"/>
</dbReference>
<dbReference type="HOGENOM" id="CLU_045870_0_0_1"/>
<name>H8X9B1_CANO9</name>
<sequence length="460" mass="51583">MAPKKNVKMDLGSFLADDTYGGTSWADEEVDLNSIGLSLDKSTTEAPVGGKPAFSGIGGGEGRFQEPRKERKEYPVPDKPPYVARVSNLPWEVSEEVIVRHFEDRMQAQDIITDIKLPVDRDNGRLKGYAFVTFTQRELLEESLNLTLSEFQGRKIFVNVAAPPRADEGDWRSGRSGPLGGRGESEVELDWGSARRTQAELPRRERSNRGPREERSSGPDLDWGAARSESSGLPPRERSHRGPREHKPRDEPDLDWGAARSESSGLPPRERSHRGPREHKPRDEPELDWGSVRGSHAELPPRQRSSRTSSHGEGQERGTFKPRKQESELDWGAARSSTTTLPPRERSNRSGAHRNNSDNGFDWKRGQPLQQRTKSAHGQKHKDEKKEDDKSQGPQKSQFSVLAVDDGDEEEEEEEEEVEQQGTNQEKDSSDASKLETATANLSISEKDNSNDDWEVVGKK</sequence>
<organism evidence="5 6">
    <name type="scientific">Candida orthopsilosis (strain 90-125)</name>
    <name type="common">Yeast</name>
    <dbReference type="NCBI Taxonomy" id="1136231"/>
    <lineage>
        <taxon>Eukaryota</taxon>
        <taxon>Fungi</taxon>
        <taxon>Dikarya</taxon>
        <taxon>Ascomycota</taxon>
        <taxon>Saccharomycotina</taxon>
        <taxon>Pichiomycetes</taxon>
        <taxon>Debaryomycetaceae</taxon>
        <taxon>Candida/Lodderomyces clade</taxon>
        <taxon>Candida</taxon>
    </lineage>
</organism>
<evidence type="ECO:0000313" key="6">
    <source>
        <dbReference type="Proteomes" id="UP000005018"/>
    </source>
</evidence>
<dbReference type="PANTHER" id="PTHR23236:SF11">
    <property type="entry name" value="EUKARYOTIC TRANSLATION INITIATION FACTOR 4H"/>
    <property type="match status" value="1"/>
</dbReference>
<protein>
    <submittedName>
        <fullName evidence="5">Tif3 translation initiation factor</fullName>
    </submittedName>
</protein>
<gene>
    <name evidence="5" type="ORF">CORT_0F03520</name>
</gene>
<dbReference type="eggNOG" id="KOG0118">
    <property type="taxonomic scope" value="Eukaryota"/>
</dbReference>
<dbReference type="InterPro" id="IPR000504">
    <property type="entry name" value="RRM_dom"/>
</dbReference>
<dbReference type="GO" id="GO:0003743">
    <property type="term" value="F:translation initiation factor activity"/>
    <property type="evidence" value="ECO:0007669"/>
    <property type="project" value="UniProtKB-KW"/>
</dbReference>
<dbReference type="EMBL" id="HE681724">
    <property type="protein sequence ID" value="CCG24576.1"/>
    <property type="molecule type" value="Genomic_DNA"/>
</dbReference>
<dbReference type="SUPFAM" id="SSF54928">
    <property type="entry name" value="RNA-binding domain, RBD"/>
    <property type="match status" value="1"/>
</dbReference>
<reference evidence="5 6" key="1">
    <citation type="journal article" date="2012" name="PLoS ONE">
        <title>Sequence and analysis of the genome of the pathogenic yeast Candida orthopsilosis.</title>
        <authorList>
            <person name="Riccombeni A."/>
            <person name="Vidanes G."/>
            <person name="Proux-Wera E."/>
            <person name="Wolfe K.H."/>
            <person name="Butler G."/>
        </authorList>
    </citation>
    <scope>NUCLEOTIDE SEQUENCE [LARGE SCALE GENOMIC DNA]</scope>
    <source>
        <strain evidence="5 6">Co 90-125</strain>
    </source>
</reference>
<dbReference type="Proteomes" id="UP000005018">
    <property type="component" value="Chromosome 6"/>
</dbReference>
<feature type="compositionally biased region" description="Basic and acidic residues" evidence="3">
    <location>
        <begin position="63"/>
        <end position="73"/>
    </location>
</feature>
<feature type="region of interest" description="Disordered" evidence="3">
    <location>
        <begin position="41"/>
        <end position="73"/>
    </location>
</feature>
<feature type="compositionally biased region" description="Acidic residues" evidence="3">
    <location>
        <begin position="405"/>
        <end position="419"/>
    </location>
</feature>
<feature type="compositionally biased region" description="Basic and acidic residues" evidence="3">
    <location>
        <begin position="313"/>
        <end position="327"/>
    </location>
</feature>
<accession>H8X9B1</accession>
<dbReference type="PROSITE" id="PS50102">
    <property type="entry name" value="RRM"/>
    <property type="match status" value="1"/>
</dbReference>
<feature type="compositionally biased region" description="Basic and acidic residues" evidence="3">
    <location>
        <begin position="425"/>
        <end position="434"/>
    </location>
</feature>
<dbReference type="PANTHER" id="PTHR23236">
    <property type="entry name" value="EUKARYOTIC TRANSLATION INITIATION FACTOR 4B/4H"/>
    <property type="match status" value="1"/>
</dbReference>